<gene>
    <name evidence="2" type="ORF">DCC81_23775</name>
</gene>
<feature type="transmembrane region" description="Helical" evidence="1">
    <location>
        <begin position="397"/>
        <end position="414"/>
    </location>
</feature>
<feature type="transmembrane region" description="Helical" evidence="1">
    <location>
        <begin position="90"/>
        <end position="110"/>
    </location>
</feature>
<feature type="transmembrane region" description="Helical" evidence="1">
    <location>
        <begin position="116"/>
        <end position="136"/>
    </location>
</feature>
<proteinExistence type="predicted"/>
<feature type="transmembrane region" description="Helical" evidence="1">
    <location>
        <begin position="250"/>
        <end position="269"/>
    </location>
</feature>
<feature type="transmembrane region" description="Helical" evidence="1">
    <location>
        <begin position="289"/>
        <end position="311"/>
    </location>
</feature>
<comment type="caution">
    <text evidence="2">The sequence shown here is derived from an EMBL/GenBank/DDBJ whole genome shotgun (WGS) entry which is preliminary data.</text>
</comment>
<dbReference type="AlphaFoldDB" id="A0A2T7BE91"/>
<protein>
    <submittedName>
        <fullName evidence="2">Cytochrome C oxidase subunit I</fullName>
    </submittedName>
</protein>
<feature type="transmembrane region" description="Helical" evidence="1">
    <location>
        <begin position="22"/>
        <end position="42"/>
    </location>
</feature>
<dbReference type="OrthoDB" id="5245199at2"/>
<dbReference type="InterPro" id="IPR036927">
    <property type="entry name" value="Cyt_c_oxase-like_su1_sf"/>
</dbReference>
<feature type="transmembrane region" description="Helical" evidence="1">
    <location>
        <begin position="48"/>
        <end position="70"/>
    </location>
</feature>
<keyword evidence="1" id="KW-0812">Transmembrane</keyword>
<evidence type="ECO:0000313" key="3">
    <source>
        <dbReference type="Proteomes" id="UP000244450"/>
    </source>
</evidence>
<feature type="transmembrane region" description="Helical" evidence="1">
    <location>
        <begin position="323"/>
        <end position="350"/>
    </location>
</feature>
<organism evidence="2 3">
    <name type="scientific">Chitinophaga parva</name>
    <dbReference type="NCBI Taxonomy" id="2169414"/>
    <lineage>
        <taxon>Bacteria</taxon>
        <taxon>Pseudomonadati</taxon>
        <taxon>Bacteroidota</taxon>
        <taxon>Chitinophagia</taxon>
        <taxon>Chitinophagales</taxon>
        <taxon>Chitinophagaceae</taxon>
        <taxon>Chitinophaga</taxon>
    </lineage>
</organism>
<dbReference type="RefSeq" id="WP_108689204.1">
    <property type="nucleotide sequence ID" value="NZ_QCYK01000003.1"/>
</dbReference>
<sequence length="425" mass="46980">MFTVNKQGDAGTVTAPNVVVPFYLYAALSFLVATFLLCASPVSPGDHYFSPHTLAITHVMALGWGTMIILGASHQLVPVLVEGKLYSHKLAHLTFCCAAVGIPLLVYAFYTFNMGWPAKTGAILINTAVALFLVNILCSRAKQDNVHVVFVVTATCWLFTTTFAGLLLVFNFTQPLLQEDALHYLPLHAHLGIAGWFLLLVTGVGSRLIPMFLVSKYTRPGLLWWIYGLVNGGLAGFVLLFLYLHRPVVYFLPLASILAAIILLIRYCYNCYKERIRRRVNKQVKLSLLSVSMMLIPLALLVVVTVLLLVTTENTRLVMVYGFSIFFGWLTAIILGMTFETLPFIIWNNVYHIQAGRGGTPSPQDLFSNKLFNGTALSYLLGFLLFTGGMLVQQGGMIRLGAALLLVCAFLYNLNTFRVAFHKPG</sequence>
<feature type="transmembrane region" description="Helical" evidence="1">
    <location>
        <begin position="222"/>
        <end position="244"/>
    </location>
</feature>
<feature type="transmembrane region" description="Helical" evidence="1">
    <location>
        <begin position="190"/>
        <end position="210"/>
    </location>
</feature>
<dbReference type="Gene3D" id="1.20.210.10">
    <property type="entry name" value="Cytochrome c oxidase-like, subunit I domain"/>
    <property type="match status" value="2"/>
</dbReference>
<keyword evidence="3" id="KW-1185">Reference proteome</keyword>
<keyword evidence="1" id="KW-0472">Membrane</keyword>
<evidence type="ECO:0000256" key="1">
    <source>
        <dbReference type="SAM" id="Phobius"/>
    </source>
</evidence>
<feature type="transmembrane region" description="Helical" evidence="1">
    <location>
        <begin position="371"/>
        <end position="391"/>
    </location>
</feature>
<dbReference type="Proteomes" id="UP000244450">
    <property type="component" value="Unassembled WGS sequence"/>
</dbReference>
<accession>A0A2T7BE91</accession>
<keyword evidence="1" id="KW-1133">Transmembrane helix</keyword>
<dbReference type="EMBL" id="QCYK01000003">
    <property type="protein sequence ID" value="PUZ23401.1"/>
    <property type="molecule type" value="Genomic_DNA"/>
</dbReference>
<feature type="transmembrane region" description="Helical" evidence="1">
    <location>
        <begin position="148"/>
        <end position="170"/>
    </location>
</feature>
<evidence type="ECO:0000313" key="2">
    <source>
        <dbReference type="EMBL" id="PUZ23401.1"/>
    </source>
</evidence>
<reference evidence="2 3" key="1">
    <citation type="submission" date="2018-04" db="EMBL/GenBank/DDBJ databases">
        <title>Chitinophaga fuyangensis sp. nov., isolated from soil in a chemical factory.</title>
        <authorList>
            <person name="Chen K."/>
        </authorList>
    </citation>
    <scope>NUCLEOTIDE SEQUENCE [LARGE SCALE GENOMIC DNA]</scope>
    <source>
        <strain evidence="2 3">LY-1</strain>
    </source>
</reference>
<name>A0A2T7BE91_9BACT</name>